<dbReference type="OrthoDB" id="9773582at2"/>
<dbReference type="Proteomes" id="UP000309016">
    <property type="component" value="Chromosome"/>
</dbReference>
<accession>A0A5B7X8S6</accession>
<dbReference type="SUPFAM" id="SSF48317">
    <property type="entry name" value="Acid phosphatase/Vanadium-dependent haloperoxidase"/>
    <property type="match status" value="1"/>
</dbReference>
<feature type="domain" description="Phosphatidic acid phosphatase type 2/haloperoxidase" evidence="1">
    <location>
        <begin position="72"/>
        <end position="146"/>
    </location>
</feature>
<dbReference type="Pfam" id="PF01569">
    <property type="entry name" value="PAP2"/>
    <property type="match status" value="1"/>
</dbReference>
<dbReference type="Gene3D" id="1.20.144.10">
    <property type="entry name" value="Phosphatidic acid phosphatase type 2/haloperoxidase"/>
    <property type="match status" value="1"/>
</dbReference>
<evidence type="ECO:0000313" key="3">
    <source>
        <dbReference type="Proteomes" id="UP000309016"/>
    </source>
</evidence>
<organism evidence="2 3">
    <name type="scientific">Antarcticibacterium flavum</name>
    <dbReference type="NCBI Taxonomy" id="2058175"/>
    <lineage>
        <taxon>Bacteria</taxon>
        <taxon>Pseudomonadati</taxon>
        <taxon>Bacteroidota</taxon>
        <taxon>Flavobacteriia</taxon>
        <taxon>Flavobacteriales</taxon>
        <taxon>Flavobacteriaceae</taxon>
        <taxon>Antarcticibacterium</taxon>
    </lineage>
</organism>
<sequence length="172" mass="18995">MLAPEDSHSQFFNKEDSFIENSGDAAVILLPVAAGTTTLLLKDKQGAWQFTKSFLLNLAVTGAGKVLINKQRPLEGGDYAFPSGHTSVAFQSASFFHRRYGFKYSIPAYVLAGFTAYSRYNAARHDGWDILGGAIVGIGSTYIFTTPREDRKMELTFSSGEDAYMLGFRYTF</sequence>
<reference evidence="2 3" key="1">
    <citation type="submission" date="2019-06" db="EMBL/GenBank/DDBJ databases">
        <title>Complete genome sequence of Antarcticibacterium flavum KCTC 52984T from an Antarctic marine sediment.</title>
        <authorList>
            <person name="Lee Y.M."/>
            <person name="Shin S.C."/>
        </authorList>
    </citation>
    <scope>NUCLEOTIDE SEQUENCE [LARGE SCALE GENOMIC DNA]</scope>
    <source>
        <strain evidence="2 3">KCTC 52984</strain>
    </source>
</reference>
<dbReference type="KEGG" id="afla:FHG64_17460"/>
<proteinExistence type="predicted"/>
<dbReference type="CDD" id="cd03394">
    <property type="entry name" value="PAP2_like_5"/>
    <property type="match status" value="1"/>
</dbReference>
<evidence type="ECO:0000259" key="1">
    <source>
        <dbReference type="Pfam" id="PF01569"/>
    </source>
</evidence>
<dbReference type="InterPro" id="IPR036938">
    <property type="entry name" value="PAP2/HPO_sf"/>
</dbReference>
<keyword evidence="3" id="KW-1185">Reference proteome</keyword>
<name>A0A5B7X8S6_9FLAO</name>
<protein>
    <submittedName>
        <fullName evidence="2">Phosphatase PAP2 family protein</fullName>
    </submittedName>
</protein>
<evidence type="ECO:0000313" key="2">
    <source>
        <dbReference type="EMBL" id="QCY71480.1"/>
    </source>
</evidence>
<dbReference type="InterPro" id="IPR000326">
    <property type="entry name" value="PAP2/HPO"/>
</dbReference>
<dbReference type="AlphaFoldDB" id="A0A5B7X8S6"/>
<dbReference type="EMBL" id="CP040812">
    <property type="protein sequence ID" value="QCY71480.1"/>
    <property type="molecule type" value="Genomic_DNA"/>
</dbReference>
<gene>
    <name evidence="2" type="ORF">FHG64_17460</name>
</gene>